<keyword evidence="1" id="KW-0378">Hydrolase</keyword>
<accession>A0A395X5P5</accession>
<dbReference type="Pfam" id="PF01955">
    <property type="entry name" value="CbiZ"/>
    <property type="match status" value="1"/>
</dbReference>
<dbReference type="Proteomes" id="UP000265828">
    <property type="component" value="Unassembled WGS sequence"/>
</dbReference>
<gene>
    <name evidence="1" type="ORF">DWW07_16620</name>
</gene>
<dbReference type="InterPro" id="IPR002808">
    <property type="entry name" value="AdoCbi_amidolase"/>
</dbReference>
<comment type="caution">
    <text evidence="1">The sequence shown here is derived from an EMBL/GenBank/DDBJ whole genome shotgun (WGS) entry which is preliminary data.</text>
</comment>
<dbReference type="GO" id="GO:0016787">
    <property type="term" value="F:hydrolase activity"/>
    <property type="evidence" value="ECO:0007669"/>
    <property type="project" value="UniProtKB-KW"/>
</dbReference>
<organism evidence="1 2">
    <name type="scientific">Blautia obeum</name>
    <dbReference type="NCBI Taxonomy" id="40520"/>
    <lineage>
        <taxon>Bacteria</taxon>
        <taxon>Bacillati</taxon>
        <taxon>Bacillota</taxon>
        <taxon>Clostridia</taxon>
        <taxon>Lachnospirales</taxon>
        <taxon>Lachnospiraceae</taxon>
        <taxon>Blautia</taxon>
    </lineage>
</organism>
<dbReference type="PANTHER" id="PTHR35336">
    <property type="entry name" value="ADENOSYLCOBINAMIDE AMIDOHYDROLASE"/>
    <property type="match status" value="1"/>
</dbReference>
<dbReference type="InterPro" id="IPR052209">
    <property type="entry name" value="CbiZ"/>
</dbReference>
<sequence>MNTFFTCEQKLGNTIFTFSQKAKVLSTSPLNGGLTRHLSHAVNINCMNGSYECKMLGDTYEKDLSAHIHALGLSPSCTTALSTAAWTELRAIEEVCFRDLTVTAVVTGGIDSNGMHPGDPASYYEEDGNYEMLPPGTINIFLFINQNLTDAAMSRALMLCGESKAAAVSQLLLGSCYSEEIATGSGTDGIVIASNLCGTRTLTDASGHSKLGELIGKSVKSAVKQALLKQTAASGPRQFLLSARTARYKITPATLWEFYIEYREIFNDFKISFEMPSLLEQKFLTHNRTSNLVLCVSLYLHLMDQVRWELIMEPEAIREGKHLLIYGLYWKDGDFFEKAYPAKAWEQPGLLHFSLKEQLMYLLLLYIAI</sequence>
<evidence type="ECO:0000313" key="2">
    <source>
        <dbReference type="Proteomes" id="UP000265828"/>
    </source>
</evidence>
<dbReference type="RefSeq" id="WP_118037274.1">
    <property type="nucleotide sequence ID" value="NZ_QRYY01000017.1"/>
</dbReference>
<dbReference type="PANTHER" id="PTHR35336:SF5">
    <property type="entry name" value="ADENOSYLCOBINAMIDE AMIDOHYDROLASE"/>
    <property type="match status" value="1"/>
</dbReference>
<protein>
    <submittedName>
        <fullName evidence="1">Adenosylcobinamide amidohydrolase</fullName>
    </submittedName>
</protein>
<dbReference type="AlphaFoldDB" id="A0A395X5P5"/>
<reference evidence="1 2" key="1">
    <citation type="submission" date="2018-08" db="EMBL/GenBank/DDBJ databases">
        <title>A genome reference for cultivated species of the human gut microbiota.</title>
        <authorList>
            <person name="Zou Y."/>
            <person name="Xue W."/>
            <person name="Luo G."/>
        </authorList>
    </citation>
    <scope>NUCLEOTIDE SEQUENCE [LARGE SCALE GENOMIC DNA]</scope>
    <source>
        <strain evidence="1 2">AF14-23</strain>
    </source>
</reference>
<evidence type="ECO:0000313" key="1">
    <source>
        <dbReference type="EMBL" id="RGV60555.1"/>
    </source>
</evidence>
<dbReference type="EMBL" id="QRZI01000017">
    <property type="protein sequence ID" value="RGV60555.1"/>
    <property type="molecule type" value="Genomic_DNA"/>
</dbReference>
<proteinExistence type="predicted"/>
<name>A0A395X5P5_9FIRM</name>